<dbReference type="EC" id="2.4.-.-" evidence="3"/>
<dbReference type="InterPro" id="IPR028098">
    <property type="entry name" value="Glyco_trans_4-like_N"/>
</dbReference>
<dbReference type="CDD" id="cd03801">
    <property type="entry name" value="GT4_PimA-like"/>
    <property type="match status" value="1"/>
</dbReference>
<dbReference type="Pfam" id="PF00534">
    <property type="entry name" value="Glycos_transf_1"/>
    <property type="match status" value="1"/>
</dbReference>
<dbReference type="Gene3D" id="3.40.50.2000">
    <property type="entry name" value="Glycogen Phosphorylase B"/>
    <property type="match status" value="2"/>
</dbReference>
<accession>C2M968</accession>
<dbReference type="STRING" id="596327.PORUE0001_1455"/>
<protein>
    <submittedName>
        <fullName evidence="3">Glycosyltransferase, group 1 family protein</fullName>
        <ecNumber evidence="3">2.4.-.-</ecNumber>
    </submittedName>
</protein>
<dbReference type="InterPro" id="IPR001296">
    <property type="entry name" value="Glyco_trans_1"/>
</dbReference>
<dbReference type="AlphaFoldDB" id="C2M968"/>
<comment type="caution">
    <text evidence="3">The sequence shown here is derived from an EMBL/GenBank/DDBJ whole genome shotgun (WGS) entry which is preliminary data.</text>
</comment>
<feature type="domain" description="Glycosyl transferase family 1" evidence="1">
    <location>
        <begin position="201"/>
        <end position="330"/>
    </location>
</feature>
<dbReference type="PANTHER" id="PTHR12526">
    <property type="entry name" value="GLYCOSYLTRANSFERASE"/>
    <property type="match status" value="1"/>
</dbReference>
<dbReference type="eggNOG" id="COG0438">
    <property type="taxonomic scope" value="Bacteria"/>
</dbReference>
<evidence type="ECO:0000313" key="3">
    <source>
        <dbReference type="EMBL" id="EEK17721.1"/>
    </source>
</evidence>
<organism evidence="3 4">
    <name type="scientific">Porphyromonas uenonis 60-3</name>
    <dbReference type="NCBI Taxonomy" id="596327"/>
    <lineage>
        <taxon>Bacteria</taxon>
        <taxon>Pseudomonadati</taxon>
        <taxon>Bacteroidota</taxon>
        <taxon>Bacteroidia</taxon>
        <taxon>Bacteroidales</taxon>
        <taxon>Porphyromonadaceae</taxon>
        <taxon>Porphyromonas</taxon>
    </lineage>
</organism>
<dbReference type="EMBL" id="ACLR01000013">
    <property type="protein sequence ID" value="EEK17721.1"/>
    <property type="molecule type" value="Genomic_DNA"/>
</dbReference>
<feature type="domain" description="Glycosyltransferase subfamily 4-like N-terminal" evidence="2">
    <location>
        <begin position="28"/>
        <end position="190"/>
    </location>
</feature>
<keyword evidence="3" id="KW-0328">Glycosyltransferase</keyword>
<dbReference type="SUPFAM" id="SSF53756">
    <property type="entry name" value="UDP-Glycosyltransferase/glycogen phosphorylase"/>
    <property type="match status" value="1"/>
</dbReference>
<dbReference type="OrthoDB" id="1012092at2"/>
<dbReference type="PANTHER" id="PTHR12526:SF637">
    <property type="entry name" value="GLYCOSYLTRANSFERASE EPSF-RELATED"/>
    <property type="match status" value="1"/>
</dbReference>
<evidence type="ECO:0000259" key="2">
    <source>
        <dbReference type="Pfam" id="PF13439"/>
    </source>
</evidence>
<dbReference type="Proteomes" id="UP000003303">
    <property type="component" value="Unassembled WGS sequence"/>
</dbReference>
<dbReference type="Pfam" id="PF13439">
    <property type="entry name" value="Glyco_transf_4"/>
    <property type="match status" value="1"/>
</dbReference>
<keyword evidence="3" id="KW-0808">Transferase</keyword>
<evidence type="ECO:0000259" key="1">
    <source>
        <dbReference type="Pfam" id="PF00534"/>
    </source>
</evidence>
<proteinExistence type="predicted"/>
<reference evidence="3 4" key="1">
    <citation type="submission" date="2009-04" db="EMBL/GenBank/DDBJ databases">
        <authorList>
            <person name="Sebastian Y."/>
            <person name="Madupu R."/>
            <person name="Durkin A.S."/>
            <person name="Torralba M."/>
            <person name="Methe B."/>
            <person name="Sutton G.G."/>
            <person name="Strausberg R.L."/>
            <person name="Nelson K.E."/>
        </authorList>
    </citation>
    <scope>NUCLEOTIDE SEQUENCE [LARGE SCALE GENOMIC DNA]</scope>
    <source>
        <strain evidence="3 4">60-3</strain>
    </source>
</reference>
<gene>
    <name evidence="3" type="ORF">PORUE0001_1455</name>
</gene>
<sequence length="393" mass="44501">MVSNEPTPPRAIAFVVNQIRPQGPLFVVRDIIAGLPEGYYKPYIIQLCTLEPQGEAMADELQAMGCEIIELGFTRGQLELFPRSAAKLLDECLQHYNITLVHSHTYQPDIVTSYLAHRYILLSTQHNIAKLDFTYGKGRLLGGYMCRRLMCALSRHREVVCVSHVCRDYYRKDLPTKVSVYVAPNGIDNARFTPPASSSERTQLRHQLNLPDQGYIITYCGGLIKRKDPELILRAMRRLKRRRQLPSDLRLLFLGKGPLERRCRQLAKPLGEQVQFVGFTDRVADYLSASDALITASHAEGLPLNVIEGVASGCVVIHSNLSIFDEILEHVPQMVALRFDIGNVSQCADCILKAPSVTFDRQEALEMGALYGRQRMALQYHRIYQQLLRKYLG</sequence>
<evidence type="ECO:0000313" key="4">
    <source>
        <dbReference type="Proteomes" id="UP000003303"/>
    </source>
</evidence>
<keyword evidence="4" id="KW-1185">Reference proteome</keyword>
<dbReference type="GO" id="GO:0016757">
    <property type="term" value="F:glycosyltransferase activity"/>
    <property type="evidence" value="ECO:0007669"/>
    <property type="project" value="UniProtKB-KW"/>
</dbReference>
<dbReference type="RefSeq" id="WP_007364488.1">
    <property type="nucleotide sequence ID" value="NZ_ACLR01000013.1"/>
</dbReference>
<name>C2M968_9PORP</name>